<dbReference type="OrthoDB" id="4943146at2"/>
<comment type="caution">
    <text evidence="1">The sequence shown here is derived from an EMBL/GenBank/DDBJ whole genome shotgun (WGS) entry which is preliminary data.</text>
</comment>
<organism evidence="1 2">
    <name type="scientific">Amnibacterium kyonggiense</name>
    <dbReference type="NCBI Taxonomy" id="595671"/>
    <lineage>
        <taxon>Bacteria</taxon>
        <taxon>Bacillati</taxon>
        <taxon>Actinomycetota</taxon>
        <taxon>Actinomycetes</taxon>
        <taxon>Micrococcales</taxon>
        <taxon>Microbacteriaceae</taxon>
        <taxon>Amnibacterium</taxon>
    </lineage>
</organism>
<protein>
    <submittedName>
        <fullName evidence="1">Uncharacterized protein</fullName>
    </submittedName>
</protein>
<dbReference type="Proteomes" id="UP000295344">
    <property type="component" value="Unassembled WGS sequence"/>
</dbReference>
<keyword evidence="2" id="KW-1185">Reference proteome</keyword>
<sequence length="98" mass="11026">MGSNRRYAETLQRRRLNREAERAALVPDSLTEDERGAEVHRGSPVPVRAWVTFAGQPVRVLATAIEWTDVAIHVVWPGLGDEGRDAWVWIGAVERIEP</sequence>
<reference evidence="1 2" key="1">
    <citation type="submission" date="2019-03" db="EMBL/GenBank/DDBJ databases">
        <title>Genomic Encyclopedia of Archaeal and Bacterial Type Strains, Phase II (KMG-II): from individual species to whole genera.</title>
        <authorList>
            <person name="Goeker M."/>
        </authorList>
    </citation>
    <scope>NUCLEOTIDE SEQUENCE [LARGE SCALE GENOMIC DNA]</scope>
    <source>
        <strain evidence="1 2">DSM 24782</strain>
    </source>
</reference>
<dbReference type="EMBL" id="SOAM01000001">
    <property type="protein sequence ID" value="TDS81106.1"/>
    <property type="molecule type" value="Genomic_DNA"/>
</dbReference>
<evidence type="ECO:0000313" key="1">
    <source>
        <dbReference type="EMBL" id="TDS81106.1"/>
    </source>
</evidence>
<evidence type="ECO:0000313" key="2">
    <source>
        <dbReference type="Proteomes" id="UP000295344"/>
    </source>
</evidence>
<gene>
    <name evidence="1" type="ORF">CLV52_1681</name>
</gene>
<accession>A0A4R7FTG3</accession>
<dbReference type="RefSeq" id="WP_133765739.1">
    <property type="nucleotide sequence ID" value="NZ_BAAARP010000003.1"/>
</dbReference>
<dbReference type="AlphaFoldDB" id="A0A4R7FTG3"/>
<name>A0A4R7FTG3_9MICO</name>
<proteinExistence type="predicted"/>